<evidence type="ECO:0008006" key="4">
    <source>
        <dbReference type="Google" id="ProtNLM"/>
    </source>
</evidence>
<keyword evidence="3" id="KW-1185">Reference proteome</keyword>
<proteinExistence type="predicted"/>
<keyword evidence="1" id="KW-0812">Transmembrane</keyword>
<gene>
    <name evidence="2" type="ORF">SASPL_147314</name>
</gene>
<feature type="transmembrane region" description="Helical" evidence="1">
    <location>
        <begin position="117"/>
        <end position="137"/>
    </location>
</feature>
<comment type="caution">
    <text evidence="2">The sequence shown here is derived from an EMBL/GenBank/DDBJ whole genome shotgun (WGS) entry which is preliminary data.</text>
</comment>
<protein>
    <recommendedName>
        <fullName evidence="4">Myb/SANT-like domain-containing protein</fullName>
    </recommendedName>
</protein>
<dbReference type="AlphaFoldDB" id="A0A8X8WFD4"/>
<dbReference type="EMBL" id="PNBA02000018">
    <property type="protein sequence ID" value="KAG6393084.1"/>
    <property type="molecule type" value="Genomic_DNA"/>
</dbReference>
<evidence type="ECO:0000313" key="3">
    <source>
        <dbReference type="Proteomes" id="UP000298416"/>
    </source>
</evidence>
<keyword evidence="1" id="KW-0472">Membrane</keyword>
<accession>A0A8X8WFD4</accession>
<name>A0A8X8WFD4_SALSN</name>
<dbReference type="PANTHER" id="PTHR46250:SF15">
    <property type="entry name" value="OS01G0523800 PROTEIN"/>
    <property type="match status" value="1"/>
</dbReference>
<evidence type="ECO:0000256" key="1">
    <source>
        <dbReference type="SAM" id="Phobius"/>
    </source>
</evidence>
<reference evidence="2" key="2">
    <citation type="submission" date="2020-08" db="EMBL/GenBank/DDBJ databases">
        <title>Plant Genome Project.</title>
        <authorList>
            <person name="Zhang R.-G."/>
        </authorList>
    </citation>
    <scope>NUCLEOTIDE SEQUENCE</scope>
    <source>
        <strain evidence="2">Huo1</strain>
        <tissue evidence="2">Leaf</tissue>
    </source>
</reference>
<reference evidence="2" key="1">
    <citation type="submission" date="2018-01" db="EMBL/GenBank/DDBJ databases">
        <authorList>
            <person name="Mao J.F."/>
        </authorList>
    </citation>
    <scope>NUCLEOTIDE SEQUENCE</scope>
    <source>
        <strain evidence="2">Huo1</strain>
        <tissue evidence="2">Leaf</tissue>
    </source>
</reference>
<organism evidence="2">
    <name type="scientific">Salvia splendens</name>
    <name type="common">Scarlet sage</name>
    <dbReference type="NCBI Taxonomy" id="180675"/>
    <lineage>
        <taxon>Eukaryota</taxon>
        <taxon>Viridiplantae</taxon>
        <taxon>Streptophyta</taxon>
        <taxon>Embryophyta</taxon>
        <taxon>Tracheophyta</taxon>
        <taxon>Spermatophyta</taxon>
        <taxon>Magnoliopsida</taxon>
        <taxon>eudicotyledons</taxon>
        <taxon>Gunneridae</taxon>
        <taxon>Pentapetalae</taxon>
        <taxon>asterids</taxon>
        <taxon>lamiids</taxon>
        <taxon>Lamiales</taxon>
        <taxon>Lamiaceae</taxon>
        <taxon>Nepetoideae</taxon>
        <taxon>Mentheae</taxon>
        <taxon>Salviinae</taxon>
        <taxon>Salvia</taxon>
        <taxon>Salvia subgen. Calosphace</taxon>
        <taxon>core Calosphace</taxon>
    </lineage>
</organism>
<evidence type="ECO:0000313" key="2">
    <source>
        <dbReference type="EMBL" id="KAG6393084.1"/>
    </source>
</evidence>
<keyword evidence="1" id="KW-1133">Transmembrane helix</keyword>
<dbReference type="Proteomes" id="UP000298416">
    <property type="component" value="Unassembled WGS sequence"/>
</dbReference>
<dbReference type="PANTHER" id="PTHR46250">
    <property type="entry name" value="MYB/SANT-LIKE DNA-BINDING DOMAIN PROTEIN-RELATED"/>
    <property type="match status" value="1"/>
</dbReference>
<sequence length="254" mass="28734">MANGDRTLRNWTNREEEILVLAVRELVVNGWKSDNGFRSRYLFKLEDALKQQFPISDIRISPHIHSKIIVWEKIYSSLRDILGRSGVGFNANNDYKIECNDNQWYQIVKNPFFFSRIWRSIVILFLSPVLAFLRKILSFRQLLQNRHSPPIPLYCSLTDRPSAMQRSRRFALSLSPSSSLITNPWSGHGAAPSVGFGQVQPLLGLFPCRCSYRLTARCCQLHRWTAAAGAVQPGKPAALVASPSPVVSEAAPRP</sequence>